<keyword evidence="2 5" id="KW-0812">Transmembrane</keyword>
<feature type="transmembrane region" description="Helical" evidence="5">
    <location>
        <begin position="189"/>
        <end position="212"/>
    </location>
</feature>
<feature type="transmembrane region" description="Helical" evidence="5">
    <location>
        <begin position="65"/>
        <end position="98"/>
    </location>
</feature>
<gene>
    <name evidence="6" type="ORF">NCTC10684_00450</name>
</gene>
<dbReference type="NCBIfam" id="NF009407">
    <property type="entry name" value="PRK12768.1"/>
    <property type="match status" value="1"/>
</dbReference>
<dbReference type="OrthoDB" id="5421146at2"/>
<feature type="transmembrane region" description="Helical" evidence="5">
    <location>
        <begin position="147"/>
        <end position="169"/>
    </location>
</feature>
<evidence type="ECO:0000313" key="6">
    <source>
        <dbReference type="EMBL" id="SUU87258.1"/>
    </source>
</evidence>
<keyword evidence="3 5" id="KW-1133">Transmembrane helix</keyword>
<evidence type="ECO:0000256" key="2">
    <source>
        <dbReference type="ARBA" id="ARBA00022692"/>
    </source>
</evidence>
<dbReference type="AlphaFoldDB" id="A0A380WEX3"/>
<feature type="transmembrane region" description="Helical" evidence="5">
    <location>
        <begin position="119"/>
        <end position="141"/>
    </location>
</feature>
<evidence type="ECO:0000313" key="7">
    <source>
        <dbReference type="Proteomes" id="UP000254701"/>
    </source>
</evidence>
<comment type="subcellular location">
    <subcellularLocation>
        <location evidence="1">Membrane</location>
        <topology evidence="1">Multi-pass membrane protein</topology>
    </subcellularLocation>
</comment>
<evidence type="ECO:0000256" key="5">
    <source>
        <dbReference type="SAM" id="Phobius"/>
    </source>
</evidence>
<dbReference type="InterPro" id="IPR059112">
    <property type="entry name" value="CysZ/EI24"/>
</dbReference>
<dbReference type="RefSeq" id="WP_115729791.1">
    <property type="nucleotide sequence ID" value="NZ_BAAAVY010000033.1"/>
</dbReference>
<protein>
    <submittedName>
        <fullName evidence="6">CysZ-like protein</fullName>
    </submittedName>
</protein>
<evidence type="ECO:0000256" key="1">
    <source>
        <dbReference type="ARBA" id="ARBA00004141"/>
    </source>
</evidence>
<reference evidence="6 7" key="1">
    <citation type="submission" date="2018-06" db="EMBL/GenBank/DDBJ databases">
        <authorList>
            <consortium name="Pathogen Informatics"/>
            <person name="Doyle S."/>
        </authorList>
    </citation>
    <scope>NUCLEOTIDE SEQUENCE [LARGE SCALE GENOMIC DNA]</scope>
    <source>
        <strain evidence="6 7">NCTC10684</strain>
    </source>
</reference>
<evidence type="ECO:0000256" key="3">
    <source>
        <dbReference type="ARBA" id="ARBA00022989"/>
    </source>
</evidence>
<dbReference type="Proteomes" id="UP000254701">
    <property type="component" value="Unassembled WGS sequence"/>
</dbReference>
<feature type="transmembrane region" description="Helical" evidence="5">
    <location>
        <begin position="21"/>
        <end position="40"/>
    </location>
</feature>
<sequence>MILDAARIAASQLFTAEFRTVFLKTLGLTLLALVALWFGIRELFDWLAWPWIDAMLPGLPSWTGWLGLIAAIIAGIGLALGLALLIAPVTAIVAGLFLDDVAEVVEKTNYPTERPGQPVPALRSLVLAIKFFGIVILGNLLALLLMFIPLVNIGAFFLVNGYLLGREFFEFAAMRFRSEQEAKELRRRYAGTVFMAGLVIAAFLAIPILNLLTPLFAAAMMVHLHKSVSVAERWPTMARA</sequence>
<dbReference type="EMBL" id="UFSM01000001">
    <property type="protein sequence ID" value="SUU87258.1"/>
    <property type="molecule type" value="Genomic_DNA"/>
</dbReference>
<name>A0A380WEX3_AMIAI</name>
<proteinExistence type="predicted"/>
<keyword evidence="4 5" id="KW-0472">Membrane</keyword>
<dbReference type="Pfam" id="PF07264">
    <property type="entry name" value="EI24"/>
    <property type="match status" value="1"/>
</dbReference>
<evidence type="ECO:0000256" key="4">
    <source>
        <dbReference type="ARBA" id="ARBA00023136"/>
    </source>
</evidence>
<organism evidence="6 7">
    <name type="scientific">Aminobacter aminovorans</name>
    <name type="common">Chelatobacter heintzii</name>
    <dbReference type="NCBI Taxonomy" id="83263"/>
    <lineage>
        <taxon>Bacteria</taxon>
        <taxon>Pseudomonadati</taxon>
        <taxon>Pseudomonadota</taxon>
        <taxon>Alphaproteobacteria</taxon>
        <taxon>Hyphomicrobiales</taxon>
        <taxon>Phyllobacteriaceae</taxon>
        <taxon>Aminobacter</taxon>
    </lineage>
</organism>
<accession>A0A380WEX3</accession>